<dbReference type="SUPFAM" id="SSF51735">
    <property type="entry name" value="NAD(P)-binding Rossmann-fold domains"/>
    <property type="match status" value="1"/>
</dbReference>
<gene>
    <name evidence="4" type="primary">LOC108563419</name>
</gene>
<evidence type="ECO:0000313" key="4">
    <source>
        <dbReference type="RefSeq" id="XP_017777578.1"/>
    </source>
</evidence>
<evidence type="ECO:0000256" key="2">
    <source>
        <dbReference type="RuleBase" id="RU000363"/>
    </source>
</evidence>
<dbReference type="PRINTS" id="PR00081">
    <property type="entry name" value="GDHRDH"/>
</dbReference>
<dbReference type="Gene3D" id="3.40.50.720">
    <property type="entry name" value="NAD(P)-binding Rossmann-like Domain"/>
    <property type="match status" value="1"/>
</dbReference>
<protein>
    <submittedName>
        <fullName evidence="4">Retinol dehydrogenase 11-like</fullName>
    </submittedName>
</protein>
<dbReference type="PRINTS" id="PR00080">
    <property type="entry name" value="SDRFAMILY"/>
</dbReference>
<dbReference type="CDD" id="cd05327">
    <property type="entry name" value="retinol-DH_like_SDR_c_like"/>
    <property type="match status" value="1"/>
</dbReference>
<dbReference type="RefSeq" id="XP_017777578.1">
    <property type="nucleotide sequence ID" value="XM_017922089.1"/>
</dbReference>
<proteinExistence type="inferred from homology"/>
<comment type="similarity">
    <text evidence="2">Belongs to the short-chain dehydrogenases/reductases (SDR) family.</text>
</comment>
<name>A0ABM1MSM8_NICVS</name>
<evidence type="ECO:0000256" key="1">
    <source>
        <dbReference type="ARBA" id="ARBA00023002"/>
    </source>
</evidence>
<keyword evidence="1" id="KW-0560">Oxidoreductase</keyword>
<dbReference type="Proteomes" id="UP000695000">
    <property type="component" value="Unplaced"/>
</dbReference>
<sequence>MAYTVILYVASACFILYGIRKHRESKWGKCNNNVKLNGRIVVITGANSGIGYETTKELSRRGARVILACRSSEKADEAMNNIKKELNMNPKLEFIELDLSCFQSIHSFTQEVMKKYKRIDMLINNAGVSYPKTSNLKTTEGFEIHMGVNYLGHVLLTNLLLDHLKEGDKPKIINVSSLLHQKGTLDLEDLNYENRPIQRAYADSKLALTYFGQELAKRNADVNVYNLCPGWVYTNLFRYHKYNFFYTLMALPIAFFFMRSKKQGAETVIYCATEPRLDAETGQFYRNCTKFNSAYQFDDETGRELWDVTTKIIQEKQQDY</sequence>
<accession>A0ABM1MSM8</accession>
<evidence type="ECO:0000313" key="3">
    <source>
        <dbReference type="Proteomes" id="UP000695000"/>
    </source>
</evidence>
<reference evidence="4" key="1">
    <citation type="submission" date="2025-08" db="UniProtKB">
        <authorList>
            <consortium name="RefSeq"/>
        </authorList>
    </citation>
    <scope>IDENTIFICATION</scope>
    <source>
        <tissue evidence="4">Whole Larva</tissue>
    </source>
</reference>
<dbReference type="PANTHER" id="PTHR43157">
    <property type="entry name" value="PHOSPHATIDYLINOSITOL-GLYCAN BIOSYNTHESIS CLASS F PROTEIN-RELATED"/>
    <property type="match status" value="1"/>
</dbReference>
<keyword evidence="3" id="KW-1185">Reference proteome</keyword>
<dbReference type="InterPro" id="IPR036291">
    <property type="entry name" value="NAD(P)-bd_dom_sf"/>
</dbReference>
<organism evidence="3 4">
    <name type="scientific">Nicrophorus vespilloides</name>
    <name type="common">Boreal carrion beetle</name>
    <dbReference type="NCBI Taxonomy" id="110193"/>
    <lineage>
        <taxon>Eukaryota</taxon>
        <taxon>Metazoa</taxon>
        <taxon>Ecdysozoa</taxon>
        <taxon>Arthropoda</taxon>
        <taxon>Hexapoda</taxon>
        <taxon>Insecta</taxon>
        <taxon>Pterygota</taxon>
        <taxon>Neoptera</taxon>
        <taxon>Endopterygota</taxon>
        <taxon>Coleoptera</taxon>
        <taxon>Polyphaga</taxon>
        <taxon>Staphyliniformia</taxon>
        <taxon>Silphidae</taxon>
        <taxon>Nicrophorinae</taxon>
        <taxon>Nicrophorus</taxon>
    </lineage>
</organism>
<dbReference type="GeneID" id="108563419"/>
<dbReference type="Pfam" id="PF00106">
    <property type="entry name" value="adh_short"/>
    <property type="match status" value="1"/>
</dbReference>
<dbReference type="InterPro" id="IPR002347">
    <property type="entry name" value="SDR_fam"/>
</dbReference>
<dbReference type="PANTHER" id="PTHR43157:SF31">
    <property type="entry name" value="PHOSPHATIDYLINOSITOL-GLYCAN BIOSYNTHESIS CLASS F PROTEIN"/>
    <property type="match status" value="1"/>
</dbReference>